<gene>
    <name evidence="2" type="ORF">EDD40_5481</name>
</gene>
<dbReference type="SUPFAM" id="SSF51735">
    <property type="entry name" value="NAD(P)-binding Rossmann-fold domains"/>
    <property type="match status" value="1"/>
</dbReference>
<dbReference type="AlphaFoldDB" id="A0A3N1HC85"/>
<accession>A0A3N1HC85</accession>
<evidence type="ECO:0000259" key="1">
    <source>
        <dbReference type="Pfam" id="PF05368"/>
    </source>
</evidence>
<dbReference type="Gene3D" id="3.40.50.720">
    <property type="entry name" value="NAD(P)-binding Rossmann-like Domain"/>
    <property type="match status" value="1"/>
</dbReference>
<keyword evidence="3" id="KW-1185">Reference proteome</keyword>
<reference evidence="2 3" key="1">
    <citation type="submission" date="2018-11" db="EMBL/GenBank/DDBJ databases">
        <title>Sequencing the genomes of 1000 actinobacteria strains.</title>
        <authorList>
            <person name="Klenk H.-P."/>
        </authorList>
    </citation>
    <scope>NUCLEOTIDE SEQUENCE [LARGE SCALE GENOMIC DNA]</scope>
    <source>
        <strain evidence="2 3">DSM 44231</strain>
    </source>
</reference>
<comment type="caution">
    <text evidence="2">The sequence shown here is derived from an EMBL/GenBank/DDBJ whole genome shotgun (WGS) entry which is preliminary data.</text>
</comment>
<dbReference type="PANTHER" id="PTHR43162:SF1">
    <property type="entry name" value="PRESTALK A DIFFERENTIATION PROTEIN A"/>
    <property type="match status" value="1"/>
</dbReference>
<dbReference type="EMBL" id="RJKM01000001">
    <property type="protein sequence ID" value="ROP40076.1"/>
    <property type="molecule type" value="Genomic_DNA"/>
</dbReference>
<name>A0A3N1HC85_9PSEU</name>
<proteinExistence type="predicted"/>
<dbReference type="Proteomes" id="UP000268727">
    <property type="component" value="Unassembled WGS sequence"/>
</dbReference>
<dbReference type="InterPro" id="IPR008030">
    <property type="entry name" value="NmrA-like"/>
</dbReference>
<dbReference type="Gene3D" id="3.90.25.10">
    <property type="entry name" value="UDP-galactose 4-epimerase, domain 1"/>
    <property type="match status" value="1"/>
</dbReference>
<feature type="domain" description="NmrA-like" evidence="1">
    <location>
        <begin position="2"/>
        <end position="247"/>
    </location>
</feature>
<evidence type="ECO:0000313" key="3">
    <source>
        <dbReference type="Proteomes" id="UP000268727"/>
    </source>
</evidence>
<dbReference type="OrthoDB" id="3207931at2"/>
<protein>
    <submittedName>
        <fullName evidence="2">Uncharacterized protein YbjT (DUF2867 family)</fullName>
    </submittedName>
</protein>
<organism evidence="2 3">
    <name type="scientific">Saccharothrix texasensis</name>
    <dbReference type="NCBI Taxonomy" id="103734"/>
    <lineage>
        <taxon>Bacteria</taxon>
        <taxon>Bacillati</taxon>
        <taxon>Actinomycetota</taxon>
        <taxon>Actinomycetes</taxon>
        <taxon>Pseudonocardiales</taxon>
        <taxon>Pseudonocardiaceae</taxon>
        <taxon>Saccharothrix</taxon>
    </lineage>
</organism>
<dbReference type="PANTHER" id="PTHR43162">
    <property type="match status" value="1"/>
</dbReference>
<sequence>MTILVTGATGTTGGAVVRQLAAAGVPVKALTRNPARAAVPEGVEVVGGDLTRPAELPLAGVTGVFLLAAIESDDAVAHARAFLDCAPDLRRVVFLSSSAVTVRRPGSYELHHDVERVVEASGVAWTHVRPGEFMANKMVWARTIREEGVVRAPFPESVGAPVHEDDVAEVAVHALLRDGHAGKAYTVSGPEALTHVEQAAAIGRGLGRPIRFERLTYGQARATLIRDEGLPYDVAEYLLGYMAQHNEEPASVTPDFTTVTGHRGRTLSTWAADHSTTLTLP</sequence>
<dbReference type="RefSeq" id="WP_123745438.1">
    <property type="nucleotide sequence ID" value="NZ_RJKM01000001.1"/>
</dbReference>
<evidence type="ECO:0000313" key="2">
    <source>
        <dbReference type="EMBL" id="ROP40076.1"/>
    </source>
</evidence>
<dbReference type="InterPro" id="IPR051604">
    <property type="entry name" value="Ergot_Alk_Oxidoreductase"/>
</dbReference>
<dbReference type="InterPro" id="IPR036291">
    <property type="entry name" value="NAD(P)-bd_dom_sf"/>
</dbReference>
<dbReference type="Pfam" id="PF05368">
    <property type="entry name" value="NmrA"/>
    <property type="match status" value="1"/>
</dbReference>